<evidence type="ECO:0000256" key="1">
    <source>
        <dbReference type="ARBA" id="ARBA00004141"/>
    </source>
</evidence>
<evidence type="ECO:0000256" key="7">
    <source>
        <dbReference type="SAM" id="MobiDB-lite"/>
    </source>
</evidence>
<dbReference type="Proteomes" id="UP001470230">
    <property type="component" value="Unassembled WGS sequence"/>
</dbReference>
<comment type="subcellular location">
    <subcellularLocation>
        <location evidence="1">Membrane</location>
        <topology evidence="1">Multi-pass membrane protein</topology>
    </subcellularLocation>
</comment>
<feature type="region of interest" description="Disordered" evidence="7">
    <location>
        <begin position="184"/>
        <end position="277"/>
    </location>
</feature>
<evidence type="ECO:0000256" key="4">
    <source>
        <dbReference type="ARBA" id="ARBA00022692"/>
    </source>
</evidence>
<keyword evidence="5 8" id="KW-1133">Transmembrane helix</keyword>
<feature type="transmembrane region" description="Helical" evidence="8">
    <location>
        <begin position="98"/>
        <end position="120"/>
    </location>
</feature>
<dbReference type="PANTHER" id="PTHR36838">
    <property type="entry name" value="AUXIN EFFLUX CARRIER FAMILY PROTEIN"/>
    <property type="match status" value="1"/>
</dbReference>
<keyword evidence="6 8" id="KW-0472">Membrane</keyword>
<accession>A0ABR2JVX3</accession>
<evidence type="ECO:0000256" key="5">
    <source>
        <dbReference type="ARBA" id="ARBA00022989"/>
    </source>
</evidence>
<organism evidence="9 10">
    <name type="scientific">Tritrichomonas musculus</name>
    <dbReference type="NCBI Taxonomy" id="1915356"/>
    <lineage>
        <taxon>Eukaryota</taxon>
        <taxon>Metamonada</taxon>
        <taxon>Parabasalia</taxon>
        <taxon>Tritrichomonadida</taxon>
        <taxon>Tritrichomonadidae</taxon>
        <taxon>Tritrichomonas</taxon>
    </lineage>
</organism>
<feature type="transmembrane region" description="Helical" evidence="8">
    <location>
        <begin position="416"/>
        <end position="436"/>
    </location>
</feature>
<dbReference type="PANTHER" id="PTHR36838:SF3">
    <property type="entry name" value="TRANSPORTER AUXIN EFFLUX CARRIER EC FAMILY"/>
    <property type="match status" value="1"/>
</dbReference>
<dbReference type="InterPro" id="IPR004776">
    <property type="entry name" value="Mem_transp_PIN-like"/>
</dbReference>
<keyword evidence="3" id="KW-1003">Cell membrane</keyword>
<evidence type="ECO:0000256" key="6">
    <source>
        <dbReference type="ARBA" id="ARBA00023136"/>
    </source>
</evidence>
<feature type="transmembrane region" description="Helical" evidence="8">
    <location>
        <begin position="126"/>
        <end position="151"/>
    </location>
</feature>
<feature type="transmembrane region" description="Helical" evidence="8">
    <location>
        <begin position="6"/>
        <end position="26"/>
    </location>
</feature>
<evidence type="ECO:0000256" key="8">
    <source>
        <dbReference type="SAM" id="Phobius"/>
    </source>
</evidence>
<keyword evidence="10" id="KW-1185">Reference proteome</keyword>
<evidence type="ECO:0000313" key="9">
    <source>
        <dbReference type="EMBL" id="KAK8883035.1"/>
    </source>
</evidence>
<dbReference type="EMBL" id="JAPFFF010000009">
    <property type="protein sequence ID" value="KAK8883035.1"/>
    <property type="molecule type" value="Genomic_DNA"/>
</dbReference>
<comment type="caution">
    <text evidence="9">The sequence shown here is derived from an EMBL/GenBank/DDBJ whole genome shotgun (WGS) entry which is preliminary data.</text>
</comment>
<proteinExistence type="predicted"/>
<evidence type="ECO:0000313" key="10">
    <source>
        <dbReference type="Proteomes" id="UP001470230"/>
    </source>
</evidence>
<evidence type="ECO:0000256" key="3">
    <source>
        <dbReference type="ARBA" id="ARBA00022475"/>
    </source>
</evidence>
<feature type="compositionally biased region" description="Low complexity" evidence="7">
    <location>
        <begin position="222"/>
        <end position="236"/>
    </location>
</feature>
<protein>
    <recommendedName>
        <fullName evidence="11">Auxin Efflux Carrier family protein</fullName>
    </recommendedName>
</protein>
<evidence type="ECO:0008006" key="11">
    <source>
        <dbReference type="Google" id="ProtNLM"/>
    </source>
</evidence>
<dbReference type="Pfam" id="PF03547">
    <property type="entry name" value="Mem_trans"/>
    <property type="match status" value="1"/>
</dbReference>
<feature type="compositionally biased region" description="Basic and acidic residues" evidence="7">
    <location>
        <begin position="200"/>
        <end position="209"/>
    </location>
</feature>
<name>A0ABR2JVX3_9EUKA</name>
<reference evidence="9 10" key="1">
    <citation type="submission" date="2024-04" db="EMBL/GenBank/DDBJ databases">
        <title>Tritrichomonas musculus Genome.</title>
        <authorList>
            <person name="Alves-Ferreira E."/>
            <person name="Grigg M."/>
            <person name="Lorenzi H."/>
            <person name="Galac M."/>
        </authorList>
    </citation>
    <scope>NUCLEOTIDE SEQUENCE [LARGE SCALE GENOMIC DNA]</scope>
    <source>
        <strain evidence="9 10">EAF2021</strain>
    </source>
</reference>
<feature type="transmembrane region" description="Helical" evidence="8">
    <location>
        <begin position="385"/>
        <end position="404"/>
    </location>
</feature>
<feature type="transmembrane region" description="Helical" evidence="8">
    <location>
        <begin position="327"/>
        <end position="345"/>
    </location>
</feature>
<feature type="transmembrane region" description="Helical" evidence="8">
    <location>
        <begin position="38"/>
        <end position="56"/>
    </location>
</feature>
<keyword evidence="4 8" id="KW-0812">Transmembrane</keyword>
<evidence type="ECO:0000256" key="2">
    <source>
        <dbReference type="ARBA" id="ARBA00022448"/>
    </source>
</evidence>
<feature type="transmembrane region" description="Helical" evidence="8">
    <location>
        <begin position="68"/>
        <end position="91"/>
    </location>
</feature>
<sequence length="445" mass="50936">MISYIESIQVLLSITTIIGISLLTSYLKMFSEKDISTLKRTIFFVALPALIFYRIALRELIYETWMPLVHSICTQLTINLLIILIVTIVPFKNKFVKFLEIVFSCSYSSFFYGYEIINILYGEKYIFIPVVSSIVHYFLMNPINTLIICFLDQDSENSGSDFSQNSNSTDLDELDAELEDKKGLPIHPVEMPSNSSSNDNIDHNDEKADNSNSSIGDIENPNIQNKTTNSSNQNQDENNDEESLTSKPEFEKNPETVYDYPDEIENQDRDAKKDFDDESFDDELKTSKLKLILKKVLSPLNIAVILGIIWSIWHWPVPILIEKTANFLELAVPCTGFTCIGLSMWSLSLSGCNWIEVCIYLFIHYVVLPGVAILWSFVLKFDHKMATICILVNIAPVSFSGFFLAKKSKLEMKPVFDTFLWSNVIYIPVFMLWILAINKTHLFEN</sequence>
<gene>
    <name evidence="9" type="ORF">M9Y10_045683</name>
</gene>
<feature type="transmembrane region" description="Helical" evidence="8">
    <location>
        <begin position="357"/>
        <end position="379"/>
    </location>
</feature>
<feature type="compositionally biased region" description="Basic and acidic residues" evidence="7">
    <location>
        <begin position="266"/>
        <end position="275"/>
    </location>
</feature>
<keyword evidence="2" id="KW-0813">Transport</keyword>
<feature type="transmembrane region" description="Helical" evidence="8">
    <location>
        <begin position="296"/>
        <end position="315"/>
    </location>
</feature>